<organism evidence="1 2">
    <name type="scientific">Mucilaginibacter mali</name>
    <dbReference type="NCBI Taxonomy" id="2740462"/>
    <lineage>
        <taxon>Bacteria</taxon>
        <taxon>Pseudomonadati</taxon>
        <taxon>Bacteroidota</taxon>
        <taxon>Sphingobacteriia</taxon>
        <taxon>Sphingobacteriales</taxon>
        <taxon>Sphingobacteriaceae</taxon>
        <taxon>Mucilaginibacter</taxon>
    </lineage>
</organism>
<accession>A0A7D4UM14</accession>
<gene>
    <name evidence="1" type="ORF">HQ865_22645</name>
</gene>
<dbReference type="AlphaFoldDB" id="A0A7D4UM14"/>
<protein>
    <submittedName>
        <fullName evidence="1">Uncharacterized protein</fullName>
    </submittedName>
</protein>
<evidence type="ECO:0000313" key="2">
    <source>
        <dbReference type="Proteomes" id="UP000505355"/>
    </source>
</evidence>
<keyword evidence="2" id="KW-1185">Reference proteome</keyword>
<dbReference type="Proteomes" id="UP000505355">
    <property type="component" value="Chromosome"/>
</dbReference>
<dbReference type="EMBL" id="CP054139">
    <property type="protein sequence ID" value="QKJ32442.1"/>
    <property type="molecule type" value="Genomic_DNA"/>
</dbReference>
<evidence type="ECO:0000313" key="1">
    <source>
        <dbReference type="EMBL" id="QKJ32442.1"/>
    </source>
</evidence>
<proteinExistence type="predicted"/>
<reference evidence="1 2" key="1">
    <citation type="submission" date="2020-05" db="EMBL/GenBank/DDBJ databases">
        <title>Mucilaginibacter mali sp. nov.</title>
        <authorList>
            <person name="Kim H.S."/>
            <person name="Lee K.C."/>
            <person name="Suh M.K."/>
            <person name="Kim J.-S."/>
            <person name="Han K.-I."/>
            <person name="Eom M.K."/>
            <person name="Shin Y.K."/>
            <person name="Lee J.-S."/>
        </authorList>
    </citation>
    <scope>NUCLEOTIDE SEQUENCE [LARGE SCALE GENOMIC DNA]</scope>
    <source>
        <strain evidence="1 2">G2-14</strain>
    </source>
</reference>
<dbReference type="RefSeq" id="WP_173417092.1">
    <property type="nucleotide sequence ID" value="NZ_CP054139.1"/>
</dbReference>
<name>A0A7D4UM14_9SPHI</name>
<sequence>MQINDQQLQAFVQLYYEECGVMLSDKDAYEKASLLLQYVLMCLKPFPNADRDEIMDVQD</sequence>
<dbReference type="KEGG" id="mmab:HQ865_22645"/>